<sequence>MHWERRLSARGSGNHYWRSIDAGHPWRRYDHPSMKFSITQSRRASSTVEQRVRGIPSHERRRTDARDANHRWRGCGGQSKKFPQSRLALVGRDVHHRRRTPIAHRQRKTDFNYRGSQSAVEYTDLCGNSLHQPGRLKNCSDGFIESKYFSFQASDSHIRITETKHGLFSSIDFDSDGAIWLIKCLPKLRSGKVISRIVLSKCITLLLDGNHFGGYVRIFSGSDSIFIPEGKNGVGITRFIAGLSRAISTITESAPKQEHSRTVEQNPNGTFSTDVEIINDVIKRMDCYSMETKELTISDVLVHADSVLSGRTHNTLGISHTISSFDPSHFCSVLDHSISELKSFLQDIMNSSVTNLTTFLSKEYERIMTQHHESKKYEDGLAIEQSKDGNGGAQSEEIKENTVYTERRFEHSDFSDCDILEHGSSRGIGEYVDSDFGDTYLGHTSDNEKRTPISTVDDLWDFDTNQNICNKALLVTRDNCLPTSNLNLQMKTYKKRTPHSHRMKTRSQTRKER</sequence>
<gene>
    <name evidence="2" type="ORF">CEPIT_LOCUS32420</name>
</gene>
<feature type="region of interest" description="Disordered" evidence="1">
    <location>
        <begin position="494"/>
        <end position="513"/>
    </location>
</feature>
<evidence type="ECO:0000313" key="3">
    <source>
        <dbReference type="Proteomes" id="UP001152523"/>
    </source>
</evidence>
<dbReference type="EMBL" id="CAMAPF010000972">
    <property type="protein sequence ID" value="CAH9132748.1"/>
    <property type="molecule type" value="Genomic_DNA"/>
</dbReference>
<feature type="compositionally biased region" description="Basic and acidic residues" evidence="1">
    <location>
        <begin position="54"/>
        <end position="70"/>
    </location>
</feature>
<keyword evidence="3" id="KW-1185">Reference proteome</keyword>
<name>A0AAV0FB16_9ASTE</name>
<feature type="region of interest" description="Disordered" evidence="1">
    <location>
        <begin position="54"/>
        <end position="81"/>
    </location>
</feature>
<organism evidence="2 3">
    <name type="scientific">Cuscuta epithymum</name>
    <dbReference type="NCBI Taxonomy" id="186058"/>
    <lineage>
        <taxon>Eukaryota</taxon>
        <taxon>Viridiplantae</taxon>
        <taxon>Streptophyta</taxon>
        <taxon>Embryophyta</taxon>
        <taxon>Tracheophyta</taxon>
        <taxon>Spermatophyta</taxon>
        <taxon>Magnoliopsida</taxon>
        <taxon>eudicotyledons</taxon>
        <taxon>Gunneridae</taxon>
        <taxon>Pentapetalae</taxon>
        <taxon>asterids</taxon>
        <taxon>lamiids</taxon>
        <taxon>Solanales</taxon>
        <taxon>Convolvulaceae</taxon>
        <taxon>Cuscuteae</taxon>
        <taxon>Cuscuta</taxon>
        <taxon>Cuscuta subgen. Cuscuta</taxon>
    </lineage>
</organism>
<evidence type="ECO:0000313" key="2">
    <source>
        <dbReference type="EMBL" id="CAH9132748.1"/>
    </source>
</evidence>
<evidence type="ECO:0000256" key="1">
    <source>
        <dbReference type="SAM" id="MobiDB-lite"/>
    </source>
</evidence>
<proteinExistence type="predicted"/>
<dbReference type="AlphaFoldDB" id="A0AAV0FB16"/>
<accession>A0AAV0FB16</accession>
<protein>
    <submittedName>
        <fullName evidence="2">Uncharacterized protein</fullName>
    </submittedName>
</protein>
<comment type="caution">
    <text evidence="2">The sequence shown here is derived from an EMBL/GenBank/DDBJ whole genome shotgun (WGS) entry which is preliminary data.</text>
</comment>
<reference evidence="2" key="1">
    <citation type="submission" date="2022-07" db="EMBL/GenBank/DDBJ databases">
        <authorList>
            <person name="Macas J."/>
            <person name="Novak P."/>
            <person name="Neumann P."/>
        </authorList>
    </citation>
    <scope>NUCLEOTIDE SEQUENCE</scope>
</reference>
<dbReference type="Proteomes" id="UP001152523">
    <property type="component" value="Unassembled WGS sequence"/>
</dbReference>